<dbReference type="Proteomes" id="UP000039046">
    <property type="component" value="Unassembled WGS sequence"/>
</dbReference>
<keyword evidence="4" id="KW-0597">Phosphoprotein</keyword>
<dbReference type="EMBL" id="CDHN01000003">
    <property type="protein sequence ID" value="CEJ89886.1"/>
    <property type="molecule type" value="Genomic_DNA"/>
</dbReference>
<accession>A0A0A1SYM3</accession>
<evidence type="ECO:0000256" key="7">
    <source>
        <dbReference type="ARBA" id="ARBA00022857"/>
    </source>
</evidence>
<dbReference type="SUPFAM" id="SSF50129">
    <property type="entry name" value="GroES-like"/>
    <property type="match status" value="1"/>
</dbReference>
<dbReference type="STRING" id="1531966.A0A0A1SYM3"/>
<dbReference type="FunFam" id="3.40.50.720:FF:000158">
    <property type="entry name" value="Zinc-binding alcohol dehydrogenase"/>
    <property type="match status" value="1"/>
</dbReference>
<evidence type="ECO:0000313" key="14">
    <source>
        <dbReference type="EMBL" id="CEJ89886.1"/>
    </source>
</evidence>
<evidence type="ECO:0000256" key="8">
    <source>
        <dbReference type="ARBA" id="ARBA00023002"/>
    </source>
</evidence>
<dbReference type="InterPro" id="IPR002328">
    <property type="entry name" value="ADH_Zn_CS"/>
</dbReference>
<dbReference type="CDD" id="cd05283">
    <property type="entry name" value="CAD1"/>
    <property type="match status" value="1"/>
</dbReference>
<dbReference type="AlphaFoldDB" id="A0A0A1SYM3"/>
<comment type="catalytic activity">
    <reaction evidence="10">
        <text>a primary alcohol + NADP(+) = an aldehyde + NADPH + H(+)</text>
        <dbReference type="Rhea" id="RHEA:15937"/>
        <dbReference type="ChEBI" id="CHEBI:15378"/>
        <dbReference type="ChEBI" id="CHEBI:15734"/>
        <dbReference type="ChEBI" id="CHEBI:17478"/>
        <dbReference type="ChEBI" id="CHEBI:57783"/>
        <dbReference type="ChEBI" id="CHEBI:58349"/>
        <dbReference type="EC" id="1.1.1.2"/>
    </reaction>
    <physiologicalReaction direction="left-to-right" evidence="10">
        <dbReference type="Rhea" id="RHEA:15938"/>
    </physiologicalReaction>
    <physiologicalReaction direction="right-to-left" evidence="10">
        <dbReference type="Rhea" id="RHEA:15939"/>
    </physiologicalReaction>
</comment>
<evidence type="ECO:0000256" key="4">
    <source>
        <dbReference type="ARBA" id="ARBA00022553"/>
    </source>
</evidence>
<comment type="subunit">
    <text evidence="3">Homodimer.</text>
</comment>
<keyword evidence="7" id="KW-0521">NADP</keyword>
<keyword evidence="15" id="KW-1185">Reference proteome</keyword>
<gene>
    <name evidence="14" type="ORF">VHEMI05706</name>
</gene>
<comment type="cofactor">
    <cofactor evidence="1 11">
        <name>Zn(2+)</name>
        <dbReference type="ChEBI" id="CHEBI:29105"/>
    </cofactor>
</comment>
<sequence>MSDYKFEGWLGNDKESAEGNMVWGEFEPKKWEDDDVDIQITHSGICGSDLHTLRSGWGPTPYPCVVGHEIVGVAVRVGDKAEGNIKVGDLVGVGAQADSCMNRKPEQQECNACKTNHESYCINGMVNTYGGFHKNGDKSYGGYATHHRAKSHFVVPVPKGLKPEYAAPLLCGGITVYSPLRAWGCGPGKKVGIVGVGGLGHFAVLFAKALGADEVVGISRREAKRDEAIKLGCTDYIATADEKGWAKKNANRFDLIISTVSSADMPMQQYLSTLAFDGTLVQVGAPEEPIPISPFPLILGRRRLAGSAIGSPKEIAEMFQLCVDKDIHPWVELRPMEDANKAIVDLEKGLPRFRYVLTNKENGEPLRKVNSPSQHRL</sequence>
<dbReference type="Gene3D" id="3.90.180.10">
    <property type="entry name" value="Medium-chain alcohol dehydrogenases, catalytic domain"/>
    <property type="match status" value="1"/>
</dbReference>
<feature type="domain" description="Alcohol dehydrogenase-like N-terminal" evidence="13">
    <location>
        <begin position="33"/>
        <end position="159"/>
    </location>
</feature>
<evidence type="ECO:0000256" key="6">
    <source>
        <dbReference type="ARBA" id="ARBA00022833"/>
    </source>
</evidence>
<dbReference type="InterPro" id="IPR036291">
    <property type="entry name" value="NAD(P)-bd_dom_sf"/>
</dbReference>
<dbReference type="PANTHER" id="PTHR42683">
    <property type="entry name" value="ALDEHYDE REDUCTASE"/>
    <property type="match status" value="1"/>
</dbReference>
<evidence type="ECO:0000256" key="10">
    <source>
        <dbReference type="ARBA" id="ARBA00050997"/>
    </source>
</evidence>
<dbReference type="EC" id="1.1.1.2" evidence="9"/>
<dbReference type="OrthoDB" id="1879366at2759"/>
<evidence type="ECO:0000256" key="3">
    <source>
        <dbReference type="ARBA" id="ARBA00011738"/>
    </source>
</evidence>
<keyword evidence="8" id="KW-0560">Oxidoreductase</keyword>
<feature type="domain" description="Alcohol dehydrogenase-like C-terminal" evidence="12">
    <location>
        <begin position="198"/>
        <end position="322"/>
    </location>
</feature>
<protein>
    <recommendedName>
        <fullName evidence="9">alcohol dehydrogenase (NADP(+))</fullName>
        <ecNumber evidence="9">1.1.1.2</ecNumber>
    </recommendedName>
</protein>
<evidence type="ECO:0000259" key="12">
    <source>
        <dbReference type="Pfam" id="PF00107"/>
    </source>
</evidence>
<dbReference type="InterPro" id="IPR011032">
    <property type="entry name" value="GroES-like_sf"/>
</dbReference>
<keyword evidence="5 11" id="KW-0479">Metal-binding</keyword>
<organism evidence="14 15">
    <name type="scientific">[Torrubiella] hemipterigena</name>
    <dbReference type="NCBI Taxonomy" id="1531966"/>
    <lineage>
        <taxon>Eukaryota</taxon>
        <taxon>Fungi</taxon>
        <taxon>Dikarya</taxon>
        <taxon>Ascomycota</taxon>
        <taxon>Pezizomycotina</taxon>
        <taxon>Sordariomycetes</taxon>
        <taxon>Hypocreomycetidae</taxon>
        <taxon>Hypocreales</taxon>
        <taxon>Clavicipitaceae</taxon>
        <taxon>Clavicipitaceae incertae sedis</taxon>
        <taxon>'Torrubiella' clade</taxon>
    </lineage>
</organism>
<dbReference type="GO" id="GO:0008106">
    <property type="term" value="F:alcohol dehydrogenase (NADP+) activity"/>
    <property type="evidence" value="ECO:0007669"/>
    <property type="project" value="UniProtKB-EC"/>
</dbReference>
<dbReference type="Gene3D" id="3.40.50.720">
    <property type="entry name" value="NAD(P)-binding Rossmann-like Domain"/>
    <property type="match status" value="1"/>
</dbReference>
<dbReference type="SUPFAM" id="SSF51735">
    <property type="entry name" value="NAD(P)-binding Rossmann-fold domains"/>
    <property type="match status" value="1"/>
</dbReference>
<dbReference type="InterPro" id="IPR013154">
    <property type="entry name" value="ADH-like_N"/>
</dbReference>
<dbReference type="Pfam" id="PF00107">
    <property type="entry name" value="ADH_zinc_N"/>
    <property type="match status" value="1"/>
</dbReference>
<dbReference type="GO" id="GO:0006066">
    <property type="term" value="P:alcohol metabolic process"/>
    <property type="evidence" value="ECO:0007669"/>
    <property type="project" value="UniProtKB-ARBA"/>
</dbReference>
<evidence type="ECO:0000256" key="9">
    <source>
        <dbReference type="ARBA" id="ARBA00024074"/>
    </source>
</evidence>
<evidence type="ECO:0000256" key="1">
    <source>
        <dbReference type="ARBA" id="ARBA00001947"/>
    </source>
</evidence>
<keyword evidence="6 11" id="KW-0862">Zinc</keyword>
<dbReference type="InterPro" id="IPR047109">
    <property type="entry name" value="CAD-like"/>
</dbReference>
<evidence type="ECO:0000259" key="13">
    <source>
        <dbReference type="Pfam" id="PF08240"/>
    </source>
</evidence>
<evidence type="ECO:0000256" key="2">
    <source>
        <dbReference type="ARBA" id="ARBA00008072"/>
    </source>
</evidence>
<evidence type="ECO:0000256" key="11">
    <source>
        <dbReference type="RuleBase" id="RU361277"/>
    </source>
</evidence>
<comment type="similarity">
    <text evidence="2 11">Belongs to the zinc-containing alcohol dehydrogenase family.</text>
</comment>
<name>A0A0A1SYM3_9HYPO</name>
<evidence type="ECO:0000256" key="5">
    <source>
        <dbReference type="ARBA" id="ARBA00022723"/>
    </source>
</evidence>
<dbReference type="GO" id="GO:0008270">
    <property type="term" value="F:zinc ion binding"/>
    <property type="evidence" value="ECO:0007669"/>
    <property type="project" value="InterPro"/>
</dbReference>
<dbReference type="Pfam" id="PF08240">
    <property type="entry name" value="ADH_N"/>
    <property type="match status" value="1"/>
</dbReference>
<proteinExistence type="inferred from homology"/>
<dbReference type="PROSITE" id="PS00059">
    <property type="entry name" value="ADH_ZINC"/>
    <property type="match status" value="1"/>
</dbReference>
<reference evidence="14 15" key="1">
    <citation type="journal article" date="2015" name="Genome Announc.">
        <title>Draft Genome Sequence and Gene Annotation of the Entomopathogenic Fungus Verticillium hemipterigenum.</title>
        <authorList>
            <person name="Horn F."/>
            <person name="Habel A."/>
            <person name="Scharf D.H."/>
            <person name="Dworschak J."/>
            <person name="Brakhage A.A."/>
            <person name="Guthke R."/>
            <person name="Hertweck C."/>
            <person name="Linde J."/>
        </authorList>
    </citation>
    <scope>NUCLEOTIDE SEQUENCE [LARGE SCALE GENOMIC DNA]</scope>
</reference>
<dbReference type="InterPro" id="IPR013149">
    <property type="entry name" value="ADH-like_C"/>
</dbReference>
<evidence type="ECO:0000313" key="15">
    <source>
        <dbReference type="Proteomes" id="UP000039046"/>
    </source>
</evidence>